<reference evidence="2 4" key="2">
    <citation type="journal article" date="2018" name="Plant J.">
        <title>The Physcomitrella patens chromosome-scale assembly reveals moss genome structure and evolution.</title>
        <authorList>
            <person name="Lang D."/>
            <person name="Ullrich K.K."/>
            <person name="Murat F."/>
            <person name="Fuchs J."/>
            <person name="Jenkins J."/>
            <person name="Haas F.B."/>
            <person name="Piednoel M."/>
            <person name="Gundlach H."/>
            <person name="Van Bel M."/>
            <person name="Meyberg R."/>
            <person name="Vives C."/>
            <person name="Morata J."/>
            <person name="Symeonidi A."/>
            <person name="Hiss M."/>
            <person name="Muchero W."/>
            <person name="Kamisugi Y."/>
            <person name="Saleh O."/>
            <person name="Blanc G."/>
            <person name="Decker E.L."/>
            <person name="van Gessel N."/>
            <person name="Grimwood J."/>
            <person name="Hayes R.D."/>
            <person name="Graham S.W."/>
            <person name="Gunter L.E."/>
            <person name="McDaniel S.F."/>
            <person name="Hoernstein S.N.W."/>
            <person name="Larsson A."/>
            <person name="Li F.W."/>
            <person name="Perroud P.F."/>
            <person name="Phillips J."/>
            <person name="Ranjan P."/>
            <person name="Rokshar D.S."/>
            <person name="Rothfels C.J."/>
            <person name="Schneider L."/>
            <person name="Shu S."/>
            <person name="Stevenson D.W."/>
            <person name="Thummler F."/>
            <person name="Tillich M."/>
            <person name="Villarreal Aguilar J.C."/>
            <person name="Widiez T."/>
            <person name="Wong G.K."/>
            <person name="Wymore A."/>
            <person name="Zhang Y."/>
            <person name="Zimmer A.D."/>
            <person name="Quatrano R.S."/>
            <person name="Mayer K.F.X."/>
            <person name="Goodstein D."/>
            <person name="Casacuberta J.M."/>
            <person name="Vandepoele K."/>
            <person name="Reski R."/>
            <person name="Cuming A.C."/>
            <person name="Tuskan G.A."/>
            <person name="Maumus F."/>
            <person name="Salse J."/>
            <person name="Schmutz J."/>
            <person name="Rensing S.A."/>
        </authorList>
    </citation>
    <scope>NUCLEOTIDE SEQUENCE [LARGE SCALE GENOMIC DNA]</scope>
    <source>
        <strain evidence="3 4">cv. Gransden 2004</strain>
    </source>
</reference>
<sequence>MPKSTMCPKDHDSQLKTIRTIPTTFSRVKAQGSHASLARPVMKKMPLEKSVTNFLDEVENFVSLIEAPWLLLSSKATRERKNNPLTTREVSKSGEESTCALPRLLSHRSNDSDSDDMFTIFEAPSQMKRKPSSRAKSIQQLVQSATNGSLTNHSKSTAAEKDNASLVLKTSMSATKSRSSSPKSLPVDLIPQKTTQLETLISKDVDVEQSGRKERVEAAMPVLLETDTDIVLVTKKSPLRLKSVNEFEPESSLPLDANEFADTHEDFDMFRNGSAPHEANRCSNSSKSRDSIQATINEAKITDLVLPRVRGPDNEPEQQRCEQRKVHGATDSEPSSTTQLVASAPSSTQSVLVQDEVPTTSPDCSAREYNNIYDDNNNSECRETTTCGDAAMSTDTQNCMESASVSSRRSPFCYPELEPDESSSHISRLDDSDSQRFLFRAYTRLVTLLHCSITEQAGAQEEKKKWATRQSIEQAMSSLLK</sequence>
<feature type="region of interest" description="Disordered" evidence="1">
    <location>
        <begin position="124"/>
        <end position="164"/>
    </location>
</feature>
<feature type="compositionally biased region" description="Polar residues" evidence="1">
    <location>
        <begin position="134"/>
        <end position="157"/>
    </location>
</feature>
<feature type="region of interest" description="Disordered" evidence="1">
    <location>
        <begin position="171"/>
        <end position="190"/>
    </location>
</feature>
<dbReference type="InParanoid" id="A9SZV6"/>
<evidence type="ECO:0000256" key="1">
    <source>
        <dbReference type="SAM" id="MobiDB-lite"/>
    </source>
</evidence>
<gene>
    <name evidence="2" type="ORF">PHYPA_005905</name>
</gene>
<keyword evidence="4" id="KW-1185">Reference proteome</keyword>
<reference evidence="2 4" key="1">
    <citation type="journal article" date="2008" name="Science">
        <title>The Physcomitrella genome reveals evolutionary insights into the conquest of land by plants.</title>
        <authorList>
            <person name="Rensing S."/>
            <person name="Lang D."/>
            <person name="Zimmer A."/>
            <person name="Terry A."/>
            <person name="Salamov A."/>
            <person name="Shapiro H."/>
            <person name="Nishiyama T."/>
            <person name="Perroud P.-F."/>
            <person name="Lindquist E."/>
            <person name="Kamisugi Y."/>
            <person name="Tanahashi T."/>
            <person name="Sakakibara K."/>
            <person name="Fujita T."/>
            <person name="Oishi K."/>
            <person name="Shin-I T."/>
            <person name="Kuroki Y."/>
            <person name="Toyoda A."/>
            <person name="Suzuki Y."/>
            <person name="Hashimoto A."/>
            <person name="Yamaguchi K."/>
            <person name="Sugano A."/>
            <person name="Kohara Y."/>
            <person name="Fujiyama A."/>
            <person name="Anterola A."/>
            <person name="Aoki S."/>
            <person name="Ashton N."/>
            <person name="Barbazuk W.B."/>
            <person name="Barker E."/>
            <person name="Bennetzen J."/>
            <person name="Bezanilla M."/>
            <person name="Blankenship R."/>
            <person name="Cho S.H."/>
            <person name="Dutcher S."/>
            <person name="Estelle M."/>
            <person name="Fawcett J.A."/>
            <person name="Gundlach H."/>
            <person name="Hanada K."/>
            <person name="Heyl A."/>
            <person name="Hicks K.A."/>
            <person name="Hugh J."/>
            <person name="Lohr M."/>
            <person name="Mayer K."/>
            <person name="Melkozernov A."/>
            <person name="Murata T."/>
            <person name="Nelson D."/>
            <person name="Pils B."/>
            <person name="Prigge M."/>
            <person name="Reiss B."/>
            <person name="Renner T."/>
            <person name="Rombauts S."/>
            <person name="Rushton P."/>
            <person name="Sanderfoot A."/>
            <person name="Schween G."/>
            <person name="Shiu S.-H."/>
            <person name="Stueber K."/>
            <person name="Theodoulou F.L."/>
            <person name="Tu H."/>
            <person name="Van de Peer Y."/>
            <person name="Verrier P.J."/>
            <person name="Waters E."/>
            <person name="Wood A."/>
            <person name="Yang L."/>
            <person name="Cove D."/>
            <person name="Cuming A."/>
            <person name="Hasebe M."/>
            <person name="Lucas S."/>
            <person name="Mishler D.B."/>
            <person name="Reski R."/>
            <person name="Grigoriev I."/>
            <person name="Quatrano R.S."/>
            <person name="Boore J.L."/>
        </authorList>
    </citation>
    <scope>NUCLEOTIDE SEQUENCE [LARGE SCALE GENOMIC DNA]</scope>
    <source>
        <strain evidence="3 4">cv. Gransden 2004</strain>
    </source>
</reference>
<organism evidence="2">
    <name type="scientific">Physcomitrium patens</name>
    <name type="common">Spreading-leaved earth moss</name>
    <name type="synonym">Physcomitrella patens</name>
    <dbReference type="NCBI Taxonomy" id="3218"/>
    <lineage>
        <taxon>Eukaryota</taxon>
        <taxon>Viridiplantae</taxon>
        <taxon>Streptophyta</taxon>
        <taxon>Embryophyta</taxon>
        <taxon>Bryophyta</taxon>
        <taxon>Bryophytina</taxon>
        <taxon>Bryopsida</taxon>
        <taxon>Funariidae</taxon>
        <taxon>Funariales</taxon>
        <taxon>Funariaceae</taxon>
        <taxon>Physcomitrium</taxon>
    </lineage>
</organism>
<dbReference type="EMBL" id="ABEU02000004">
    <property type="protein sequence ID" value="PNR55012.1"/>
    <property type="molecule type" value="Genomic_DNA"/>
</dbReference>
<proteinExistence type="predicted"/>
<feature type="compositionally biased region" description="Polar residues" evidence="1">
    <location>
        <begin position="332"/>
        <end position="362"/>
    </location>
</feature>
<accession>A9SZV6</accession>
<dbReference type="Gramene" id="Pp3c4_7560V3.1">
    <property type="protein sequence ID" value="Pp3c4_7560V3.1"/>
    <property type="gene ID" value="Pp3c4_7560"/>
</dbReference>
<feature type="compositionally biased region" description="Low complexity" evidence="1">
    <location>
        <begin position="171"/>
        <end position="184"/>
    </location>
</feature>
<dbReference type="EnsemblPlants" id="Pp3c4_7560V3.1">
    <property type="protein sequence ID" value="Pp3c4_7560V3.1"/>
    <property type="gene ID" value="Pp3c4_7560"/>
</dbReference>
<protein>
    <submittedName>
        <fullName evidence="2 3">Uncharacterized protein</fullName>
    </submittedName>
</protein>
<feature type="region of interest" description="Disordered" evidence="1">
    <location>
        <begin position="307"/>
        <end position="362"/>
    </location>
</feature>
<dbReference type="Proteomes" id="UP000006727">
    <property type="component" value="Chromosome 4"/>
</dbReference>
<evidence type="ECO:0000313" key="2">
    <source>
        <dbReference type="EMBL" id="PNR55012.1"/>
    </source>
</evidence>
<name>A9SZV6_PHYPA</name>
<evidence type="ECO:0000313" key="4">
    <source>
        <dbReference type="Proteomes" id="UP000006727"/>
    </source>
</evidence>
<evidence type="ECO:0000313" key="3">
    <source>
        <dbReference type="EnsemblPlants" id="Pp3c4_7560V3.1"/>
    </source>
</evidence>
<dbReference type="HOGENOM" id="CLU_567906_0_0_1"/>
<dbReference type="PaxDb" id="3218-PP1S143_114V6.1"/>
<feature type="compositionally biased region" description="Basic and acidic residues" evidence="1">
    <location>
        <begin position="310"/>
        <end position="330"/>
    </location>
</feature>
<reference evidence="3" key="3">
    <citation type="submission" date="2020-12" db="UniProtKB">
        <authorList>
            <consortium name="EnsemblPlants"/>
        </authorList>
    </citation>
    <scope>IDENTIFICATION</scope>
</reference>
<dbReference type="AlphaFoldDB" id="A9SZV6"/>